<sequence length="190" mass="22227">MGDLLAYIQSISAALSALFAFLTVNSWRKQKYYSERISILNEIMISIYKIVSSIEDSRAISFSKNNSEANKDSQLEGRFLILESASNKVYSINEMRPMLLAYFKGARQIGRLYDEIQEILNIYEKIHYSFVALIDLNNNKLIDLEELRYFSDYDEMKKYCYTTKYDNIGEDIRARERVILDICTKLIDAR</sequence>
<comment type="caution">
    <text evidence="2">The sequence shown here is derived from an EMBL/GenBank/DDBJ whole genome shotgun (WGS) entry which is preliminary data.</text>
</comment>
<feature type="transmembrane region" description="Helical" evidence="1">
    <location>
        <begin position="6"/>
        <end position="27"/>
    </location>
</feature>
<accession>A0A2T5VAV7</accession>
<protein>
    <recommendedName>
        <fullName evidence="4">EF-hand domain-containing protein</fullName>
    </recommendedName>
</protein>
<evidence type="ECO:0008006" key="4">
    <source>
        <dbReference type="Google" id="ProtNLM"/>
    </source>
</evidence>
<dbReference type="PROSITE" id="PS00018">
    <property type="entry name" value="EF_HAND_1"/>
    <property type="match status" value="1"/>
</dbReference>
<dbReference type="Proteomes" id="UP000244081">
    <property type="component" value="Unassembled WGS sequence"/>
</dbReference>
<keyword evidence="1" id="KW-0812">Transmembrane</keyword>
<dbReference type="AlphaFoldDB" id="A0A2T5VAV7"/>
<dbReference type="EMBL" id="QAYG01000003">
    <property type="protein sequence ID" value="PTW60880.1"/>
    <property type="molecule type" value="Genomic_DNA"/>
</dbReference>
<evidence type="ECO:0000313" key="3">
    <source>
        <dbReference type="Proteomes" id="UP000244081"/>
    </source>
</evidence>
<evidence type="ECO:0000256" key="1">
    <source>
        <dbReference type="SAM" id="Phobius"/>
    </source>
</evidence>
<keyword evidence="1" id="KW-0472">Membrane</keyword>
<organism evidence="2 3">
    <name type="scientific">Breoghania corrubedonensis</name>
    <dbReference type="NCBI Taxonomy" id="665038"/>
    <lineage>
        <taxon>Bacteria</taxon>
        <taxon>Pseudomonadati</taxon>
        <taxon>Pseudomonadota</taxon>
        <taxon>Alphaproteobacteria</taxon>
        <taxon>Hyphomicrobiales</taxon>
        <taxon>Stappiaceae</taxon>
        <taxon>Breoghania</taxon>
    </lineage>
</organism>
<dbReference type="RefSeq" id="WP_146177379.1">
    <property type="nucleotide sequence ID" value="NZ_QAYG01000003.1"/>
</dbReference>
<gene>
    <name evidence="2" type="ORF">C8N35_10359</name>
</gene>
<reference evidence="2 3" key="1">
    <citation type="submission" date="2018-04" db="EMBL/GenBank/DDBJ databases">
        <title>Genomic Encyclopedia of Archaeal and Bacterial Type Strains, Phase II (KMG-II): from individual species to whole genera.</title>
        <authorList>
            <person name="Goeker M."/>
        </authorList>
    </citation>
    <scope>NUCLEOTIDE SEQUENCE [LARGE SCALE GENOMIC DNA]</scope>
    <source>
        <strain evidence="2 3">DSM 23382</strain>
    </source>
</reference>
<keyword evidence="1" id="KW-1133">Transmembrane helix</keyword>
<proteinExistence type="predicted"/>
<evidence type="ECO:0000313" key="2">
    <source>
        <dbReference type="EMBL" id="PTW60880.1"/>
    </source>
</evidence>
<dbReference type="InterPro" id="IPR018247">
    <property type="entry name" value="EF_Hand_1_Ca_BS"/>
</dbReference>
<keyword evidence="3" id="KW-1185">Reference proteome</keyword>
<name>A0A2T5VAV7_9HYPH</name>